<evidence type="ECO:0000313" key="4">
    <source>
        <dbReference type="Proteomes" id="UP000029738"/>
    </source>
</evidence>
<comment type="caution">
    <text evidence="3">The sequence shown here is derived from an EMBL/GenBank/DDBJ whole genome shotgun (WGS) entry which is preliminary data.</text>
</comment>
<protein>
    <submittedName>
        <fullName evidence="3">Uncharacterized protein</fullName>
    </submittedName>
</protein>
<feature type="transmembrane region" description="Helical" evidence="1">
    <location>
        <begin position="33"/>
        <end position="52"/>
    </location>
</feature>
<dbReference type="Proteomes" id="UP000029738">
    <property type="component" value="Unassembled WGS sequence"/>
</dbReference>
<dbReference type="EMBL" id="JHEG04000001">
    <property type="protein sequence ID" value="KAF3884047.1"/>
    <property type="molecule type" value="Genomic_DNA"/>
</dbReference>
<dbReference type="AlphaFoldDB" id="A0A0C1RBA6"/>
<evidence type="ECO:0000313" key="3">
    <source>
        <dbReference type="EMBL" id="KIE12928.1"/>
    </source>
</evidence>
<evidence type="ECO:0000256" key="1">
    <source>
        <dbReference type="SAM" id="Phobius"/>
    </source>
</evidence>
<dbReference type="STRING" id="1479485.DA73_0205530"/>
<keyword evidence="1" id="KW-0812">Transmembrane</keyword>
<accession>A0A0C1RBA6</accession>
<name>A0A0C1RBA6_9CYAN</name>
<gene>
    <name evidence="3" type="ORF">DA73_0205530</name>
    <name evidence="2" type="ORF">DA73_0400023690</name>
</gene>
<reference evidence="2" key="2">
    <citation type="submission" date="2019-11" db="EMBL/GenBank/DDBJ databases">
        <title>Improved Assembly of Tolypothrix boutellei genome.</title>
        <authorList>
            <person name="Sarangi A.N."/>
            <person name="Mukherjee M."/>
            <person name="Ghosh S."/>
            <person name="Singh D."/>
            <person name="Das A."/>
            <person name="Kant S."/>
            <person name="Prusty A."/>
            <person name="Tripathy S."/>
        </authorList>
    </citation>
    <scope>NUCLEOTIDE SEQUENCE</scope>
    <source>
        <strain evidence="2">VB521301</strain>
    </source>
</reference>
<dbReference type="EMBL" id="JHEG02000019">
    <property type="protein sequence ID" value="KIE12928.1"/>
    <property type="molecule type" value="Genomic_DNA"/>
</dbReference>
<proteinExistence type="predicted"/>
<sequence length="81" mass="9152">MSNSAVIFTDQDSSRVVIQFKMSRTFSLKTPTTAFQVLVAGVAASLFASGLLTQAMLKYPNKTPDWYFEKVIYDLERDRHA</sequence>
<keyword evidence="1" id="KW-0472">Membrane</keyword>
<reference evidence="3" key="1">
    <citation type="journal article" date="2015" name="Genome Announc.">
        <title>Draft Genome Sequence of Tolypothrix boutellei Strain VB521301.</title>
        <authorList>
            <person name="Chandrababunaidu M.M."/>
            <person name="Singh D."/>
            <person name="Sen D."/>
            <person name="Bhan S."/>
            <person name="Das S."/>
            <person name="Gupta A."/>
            <person name="Adhikary S.P."/>
            <person name="Tripathy S."/>
        </authorList>
    </citation>
    <scope>NUCLEOTIDE SEQUENCE</scope>
    <source>
        <strain evidence="3">VB521301</strain>
    </source>
</reference>
<evidence type="ECO:0000313" key="2">
    <source>
        <dbReference type="EMBL" id="KAF3884047.1"/>
    </source>
</evidence>
<keyword evidence="4" id="KW-1185">Reference proteome</keyword>
<keyword evidence="1" id="KW-1133">Transmembrane helix</keyword>
<organism evidence="3">
    <name type="scientific">Tolypothrix bouteillei VB521301</name>
    <dbReference type="NCBI Taxonomy" id="1479485"/>
    <lineage>
        <taxon>Bacteria</taxon>
        <taxon>Bacillati</taxon>
        <taxon>Cyanobacteriota</taxon>
        <taxon>Cyanophyceae</taxon>
        <taxon>Nostocales</taxon>
        <taxon>Tolypothrichaceae</taxon>
        <taxon>Tolypothrix</taxon>
    </lineage>
</organism>
<dbReference type="RefSeq" id="WP_038080601.1">
    <property type="nucleotide sequence ID" value="NZ_JHEG04000001.1"/>
</dbReference>